<dbReference type="RefSeq" id="WP_156231637.1">
    <property type="nucleotide sequence ID" value="NZ_CP046455.1"/>
</dbReference>
<dbReference type="Gene3D" id="3.50.50.60">
    <property type="entry name" value="FAD/NAD(P)-binding domain"/>
    <property type="match status" value="2"/>
</dbReference>
<dbReference type="InterPro" id="IPR036188">
    <property type="entry name" value="FAD/NAD-bd_sf"/>
</dbReference>
<dbReference type="SUPFAM" id="SSF51905">
    <property type="entry name" value="FAD/NAD(P)-binding domain"/>
    <property type="match status" value="1"/>
</dbReference>
<organism evidence="1 2">
    <name type="scientific">Corynebacterium occultum</name>
    <dbReference type="NCBI Taxonomy" id="2675219"/>
    <lineage>
        <taxon>Bacteria</taxon>
        <taxon>Bacillati</taxon>
        <taxon>Actinomycetota</taxon>
        <taxon>Actinomycetes</taxon>
        <taxon>Mycobacteriales</taxon>
        <taxon>Corynebacteriaceae</taxon>
        <taxon>Corynebacterium</taxon>
    </lineage>
</organism>
<evidence type="ECO:0000313" key="2">
    <source>
        <dbReference type="Proteomes" id="UP000424462"/>
    </source>
</evidence>
<keyword evidence="1" id="KW-0560">Oxidoreductase</keyword>
<protein>
    <submittedName>
        <fullName evidence="1">4-hydroxyacetophenone monooxygenase</fullName>
        <ecNumber evidence="1">1.14.13.84</ecNumber>
    </submittedName>
</protein>
<dbReference type="Pfam" id="PF13738">
    <property type="entry name" value="Pyr_redox_3"/>
    <property type="match status" value="1"/>
</dbReference>
<dbReference type="GO" id="GO:0033767">
    <property type="term" value="F:4-hydroxyacetophenone monooxygenase activity"/>
    <property type="evidence" value="ECO:0007669"/>
    <property type="project" value="UniProtKB-EC"/>
</dbReference>
<gene>
    <name evidence="1" type="primary">hapE</name>
    <name evidence="1" type="ORF">COCCU_11670</name>
</gene>
<accession>A0A6B8WAC5</accession>
<dbReference type="Proteomes" id="UP000424462">
    <property type="component" value="Chromosome"/>
</dbReference>
<dbReference type="AlphaFoldDB" id="A0A6B8WAC5"/>
<reference evidence="1 2" key="1">
    <citation type="submission" date="2019-11" db="EMBL/GenBank/DDBJ databases">
        <title>Complete genome sequence of Corynebacterium kalinowskii 1959, a novel Corynebacterium species isolated from soil of a small paddock in Vilsendorf, Germany.</title>
        <authorList>
            <person name="Schaffert L."/>
            <person name="Ruwe M."/>
            <person name="Milse J."/>
            <person name="Hanuschka K."/>
            <person name="Ortseifen V."/>
            <person name="Droste J."/>
            <person name="Brandt D."/>
            <person name="Schlueter L."/>
            <person name="Kutter Y."/>
            <person name="Vinke S."/>
            <person name="Viehoefer P."/>
            <person name="Jacob L."/>
            <person name="Luebke N.-C."/>
            <person name="Schulte-Berndt E."/>
            <person name="Hain C."/>
            <person name="Linder M."/>
            <person name="Schmidt P."/>
            <person name="Wollenschlaeger L."/>
            <person name="Luttermann T."/>
            <person name="Thieme E."/>
            <person name="Hassa J."/>
            <person name="Haak M."/>
            <person name="Wittchen M."/>
            <person name="Mentz A."/>
            <person name="Persicke M."/>
            <person name="Busche T."/>
            <person name="Ruckert C."/>
        </authorList>
    </citation>
    <scope>NUCLEOTIDE SEQUENCE [LARGE SCALE GENOMIC DNA]</scope>
    <source>
        <strain evidence="1 2">2039</strain>
    </source>
</reference>
<dbReference type="EMBL" id="CP046455">
    <property type="protein sequence ID" value="QGU08235.1"/>
    <property type="molecule type" value="Genomic_DNA"/>
</dbReference>
<dbReference type="KEGG" id="cok:COCCU_11670"/>
<dbReference type="InterPro" id="IPR051209">
    <property type="entry name" value="FAD-bind_Monooxygenase_sf"/>
</dbReference>
<sequence length="491" mass="55245">MNNQHIYDSIIIGAGFGGLGQGAQFVQDGIDNFLILEKEDTLGGVWRDNNYPGAACDTQAVIYCYSYHLHLDVSRMYAGRDELLRYLTSLADKFGLHQHLRTNSLVTETTWDEDSKLWEITTATGEIYLSRSWVPAWGQLGIPNIPDLPGLEAFEGETFHSVEWRHDLELRGKKVASIGAAATAVQYVPEVAKVASQLSVFQRSANYIMPRSQQIFSDEQITEFQQNPDTYRKVRKAIHQEREAGFERTRKQTDAAAEGMRLAREHMESVITDPKLREQFTPDYDFGCKRILRSDDFYPTFNHENVSLVTEGIQRVTPKGIVTADGVEHEVDIIIFGTGFKSHAFQGDMQVIGREGRDLSDRWGNAPEAFLGMCVDGYPNMFIIYGPNTNLNHHSIVAMIEAQNRYVSQAVALLKEDAELVLDVTPDTLNEFNAHVQEELDNSAFSADCSSWYKNADGKVINNWSGTVKEYHDLTRALDLVDYGIAAPVKV</sequence>
<dbReference type="PANTHER" id="PTHR42877:SF4">
    <property type="entry name" value="FAD_NAD(P)-BINDING DOMAIN-CONTAINING PROTEIN-RELATED"/>
    <property type="match status" value="1"/>
</dbReference>
<keyword evidence="1" id="KW-0503">Monooxygenase</keyword>
<evidence type="ECO:0000313" key="1">
    <source>
        <dbReference type="EMBL" id="QGU08235.1"/>
    </source>
</evidence>
<keyword evidence="2" id="KW-1185">Reference proteome</keyword>
<dbReference type="PANTHER" id="PTHR42877">
    <property type="entry name" value="L-ORNITHINE N(5)-MONOOXYGENASE-RELATED"/>
    <property type="match status" value="1"/>
</dbReference>
<proteinExistence type="predicted"/>
<name>A0A6B8WAC5_9CORY</name>
<dbReference type="EC" id="1.14.13.84" evidence="1"/>